<sequence length="522" mass="57296">MDSVYCPPPFCGDGGSEGPDWWHLSLPPSGEHLRICPQDYTCCSSEMEEQLSLQSNRDFRTLVEDGARSPQSALAFHGGFPPGAEFFRELLAVAERGLQAMFTQTYGRLYAQNARLFQGLFAELRRHQQGARLSLDEALGEFWARLLERMLPLLNPQYQFPPEYLECVVRQGEALRPFGDVPRKLRLQVTRAFVAARVFVQGLATGRDVVAKASKLPPSGECLRAAMRMSSCPLCRGTPALKPCNAFCLNVMKGCLARPAELDPEWNRFLDALIQVAERLEGSFNVELAADSIGVKISEGIMYLQENGVQTSAKVGGSSISIWSRDSQDAMRSGSLFSICSYANPWPILHVTDVKEKLRLMRGFWVTLPHTLCSDGKVAADVTDEDKCWNGQARGRYLPDVTGDGLVNQINNPEVEVDIGRPDLLTRQHILQLRMATSRLQGAYGGRDLDFQDTCESGGRPLDVMNRSRAGSEARVLPALPQQSSGEGGQGLGSQALPCGRGAAFPGLWRGVTFLGLAQGVL</sequence>
<accession>A0A8C0JAI7</accession>
<evidence type="ECO:0000256" key="9">
    <source>
        <dbReference type="ARBA" id="ARBA00023207"/>
    </source>
</evidence>
<evidence type="ECO:0000256" key="3">
    <source>
        <dbReference type="ARBA" id="ARBA00022475"/>
    </source>
</evidence>
<evidence type="ECO:0000256" key="2">
    <source>
        <dbReference type="ARBA" id="ARBA00010260"/>
    </source>
</evidence>
<evidence type="ECO:0000256" key="7">
    <source>
        <dbReference type="ARBA" id="ARBA00023136"/>
    </source>
</evidence>
<dbReference type="PANTHER" id="PTHR10822:SF24">
    <property type="entry name" value="GLYPICAN-2"/>
    <property type="match status" value="1"/>
</dbReference>
<comment type="similarity">
    <text evidence="2 11">Belongs to the glypican family.</text>
</comment>
<proteinExistence type="inferred from homology"/>
<dbReference type="OMA" id="GFHTQPI"/>
<dbReference type="GeneTree" id="ENSGT01050000244897"/>
<keyword evidence="8" id="KW-0325">Glycoprotein</keyword>
<dbReference type="GO" id="GO:0045202">
    <property type="term" value="C:synapse"/>
    <property type="evidence" value="ECO:0007669"/>
    <property type="project" value="TreeGrafter"/>
</dbReference>
<dbReference type="PANTHER" id="PTHR10822">
    <property type="entry name" value="GLYPICAN"/>
    <property type="match status" value="1"/>
</dbReference>
<evidence type="ECO:0000256" key="10">
    <source>
        <dbReference type="ARBA" id="ARBA00023288"/>
    </source>
</evidence>
<dbReference type="Pfam" id="PF01153">
    <property type="entry name" value="Glypican"/>
    <property type="match status" value="1"/>
</dbReference>
<keyword evidence="10 12" id="KW-0449">Lipoprotein</keyword>
<evidence type="ECO:0000256" key="8">
    <source>
        <dbReference type="ARBA" id="ARBA00023180"/>
    </source>
</evidence>
<reference evidence="13" key="1">
    <citation type="submission" date="2025-08" db="UniProtKB">
        <authorList>
            <consortium name="Ensembl"/>
        </authorList>
    </citation>
    <scope>IDENTIFICATION</scope>
</reference>
<keyword evidence="9 12" id="KW-0357">Heparan sulfate</keyword>
<dbReference type="Proteomes" id="UP000694404">
    <property type="component" value="Unplaced"/>
</dbReference>
<dbReference type="Ensembl" id="ENSCABT00000032468.1">
    <property type="protein sequence ID" value="ENSCABP00000029635.1"/>
    <property type="gene ID" value="ENSCABG00000021744.1"/>
</dbReference>
<protein>
    <submittedName>
        <fullName evidence="13">Glypican 2</fullName>
    </submittedName>
</protein>
<dbReference type="InterPro" id="IPR001863">
    <property type="entry name" value="Glypican"/>
</dbReference>
<comment type="subcellular location">
    <subcellularLocation>
        <location evidence="1 12">Cell membrane</location>
        <topology evidence="1 12">Lipid-anchor</topology>
        <topology evidence="1 12">GPI-anchor</topology>
    </subcellularLocation>
</comment>
<evidence type="ECO:0000256" key="4">
    <source>
        <dbReference type="ARBA" id="ARBA00022622"/>
    </source>
</evidence>
<evidence type="ECO:0000256" key="1">
    <source>
        <dbReference type="ARBA" id="ARBA00004609"/>
    </source>
</evidence>
<evidence type="ECO:0000256" key="5">
    <source>
        <dbReference type="ARBA" id="ARBA00022729"/>
    </source>
</evidence>
<dbReference type="GO" id="GO:1905475">
    <property type="term" value="P:regulation of protein localization to membrane"/>
    <property type="evidence" value="ECO:0007669"/>
    <property type="project" value="TreeGrafter"/>
</dbReference>
<dbReference type="GO" id="GO:0009966">
    <property type="term" value="P:regulation of signal transduction"/>
    <property type="evidence" value="ECO:0007669"/>
    <property type="project" value="InterPro"/>
</dbReference>
<keyword evidence="5" id="KW-0732">Signal</keyword>
<keyword evidence="7 12" id="KW-0472">Membrane</keyword>
<keyword evidence="4 12" id="KW-0336">GPI-anchor</keyword>
<evidence type="ECO:0000313" key="14">
    <source>
        <dbReference type="Proteomes" id="UP000694404"/>
    </source>
</evidence>
<dbReference type="GO" id="GO:0005886">
    <property type="term" value="C:plasma membrane"/>
    <property type="evidence" value="ECO:0007669"/>
    <property type="project" value="UniProtKB-SubCell"/>
</dbReference>
<dbReference type="GO" id="GO:0098552">
    <property type="term" value="C:side of membrane"/>
    <property type="evidence" value="ECO:0007669"/>
    <property type="project" value="UniProtKB-KW"/>
</dbReference>
<dbReference type="AlphaFoldDB" id="A0A8C0JAI7"/>
<organism evidence="13 14">
    <name type="scientific">Chelonoidis abingdonii</name>
    <name type="common">Abingdon island giant tortoise</name>
    <name type="synonym">Testudo abingdonii</name>
    <dbReference type="NCBI Taxonomy" id="106734"/>
    <lineage>
        <taxon>Eukaryota</taxon>
        <taxon>Metazoa</taxon>
        <taxon>Chordata</taxon>
        <taxon>Craniata</taxon>
        <taxon>Vertebrata</taxon>
        <taxon>Euteleostomi</taxon>
        <taxon>Archelosauria</taxon>
        <taxon>Testudinata</taxon>
        <taxon>Testudines</taxon>
        <taxon>Cryptodira</taxon>
        <taxon>Durocryptodira</taxon>
        <taxon>Testudinoidea</taxon>
        <taxon>Testudinidae</taxon>
        <taxon>Chelonoidis</taxon>
    </lineage>
</organism>
<dbReference type="GO" id="GO:0007224">
    <property type="term" value="P:smoothened signaling pathway"/>
    <property type="evidence" value="ECO:0007669"/>
    <property type="project" value="TreeGrafter"/>
</dbReference>
<evidence type="ECO:0000256" key="6">
    <source>
        <dbReference type="ARBA" id="ARBA00022974"/>
    </source>
</evidence>
<evidence type="ECO:0000256" key="11">
    <source>
        <dbReference type="RuleBase" id="RU003518"/>
    </source>
</evidence>
<keyword evidence="14" id="KW-1185">Reference proteome</keyword>
<evidence type="ECO:0000313" key="13">
    <source>
        <dbReference type="Ensembl" id="ENSCABP00000029635.1"/>
    </source>
</evidence>
<dbReference type="GO" id="GO:0009986">
    <property type="term" value="C:cell surface"/>
    <property type="evidence" value="ECO:0007669"/>
    <property type="project" value="TreeGrafter"/>
</dbReference>
<comment type="function">
    <text evidence="12">Cell surface proteoglycan.</text>
</comment>
<name>A0A8C0JAI7_CHEAB</name>
<gene>
    <name evidence="13" type="primary">GPC2</name>
</gene>
<evidence type="ECO:0000256" key="12">
    <source>
        <dbReference type="RuleBase" id="RU003519"/>
    </source>
</evidence>
<dbReference type="GO" id="GO:0016477">
    <property type="term" value="P:cell migration"/>
    <property type="evidence" value="ECO:0007669"/>
    <property type="project" value="TreeGrafter"/>
</dbReference>
<reference evidence="13" key="2">
    <citation type="submission" date="2025-09" db="UniProtKB">
        <authorList>
            <consortium name="Ensembl"/>
        </authorList>
    </citation>
    <scope>IDENTIFICATION</scope>
</reference>
<dbReference type="GO" id="GO:0005783">
    <property type="term" value="C:endoplasmic reticulum"/>
    <property type="evidence" value="ECO:0007669"/>
    <property type="project" value="Ensembl"/>
</dbReference>
<dbReference type="GO" id="GO:0005576">
    <property type="term" value="C:extracellular region"/>
    <property type="evidence" value="ECO:0007669"/>
    <property type="project" value="TreeGrafter"/>
</dbReference>
<keyword evidence="6 12" id="KW-0654">Proteoglycan</keyword>
<keyword evidence="3" id="KW-1003">Cell membrane</keyword>